<sequence>MAGCRKTHRRGLFANQIFTEASRQLRLDRRSTPIVDQSGNPRRSRKHSAQAHLLQSSALAGMSVLCLGRTPNCPNVYETSDKLGRL</sequence>
<evidence type="ECO:0000313" key="3">
    <source>
        <dbReference type="Proteomes" id="UP000193067"/>
    </source>
</evidence>
<reference evidence="2 3" key="1">
    <citation type="journal article" date="2015" name="Biotechnol. Biofuels">
        <title>Enhanced degradation of softwood versus hardwood by the white-rot fungus Pycnoporus coccineus.</title>
        <authorList>
            <person name="Couturier M."/>
            <person name="Navarro D."/>
            <person name="Chevret D."/>
            <person name="Henrissat B."/>
            <person name="Piumi F."/>
            <person name="Ruiz-Duenas F.J."/>
            <person name="Martinez A.T."/>
            <person name="Grigoriev I.V."/>
            <person name="Riley R."/>
            <person name="Lipzen A."/>
            <person name="Berrin J.G."/>
            <person name="Master E.R."/>
            <person name="Rosso M.N."/>
        </authorList>
    </citation>
    <scope>NUCLEOTIDE SEQUENCE [LARGE SCALE GENOMIC DNA]</scope>
    <source>
        <strain evidence="2 3">BRFM310</strain>
    </source>
</reference>
<evidence type="ECO:0000256" key="1">
    <source>
        <dbReference type="SAM" id="MobiDB-lite"/>
    </source>
</evidence>
<proteinExistence type="predicted"/>
<protein>
    <submittedName>
        <fullName evidence="2">Uncharacterized protein</fullName>
    </submittedName>
</protein>
<dbReference type="Proteomes" id="UP000193067">
    <property type="component" value="Unassembled WGS sequence"/>
</dbReference>
<accession>A0A1Y2J419</accession>
<evidence type="ECO:0000313" key="2">
    <source>
        <dbReference type="EMBL" id="OSD08158.1"/>
    </source>
</evidence>
<organism evidence="2 3">
    <name type="scientific">Trametes coccinea (strain BRFM310)</name>
    <name type="common">Pycnoporus coccineus</name>
    <dbReference type="NCBI Taxonomy" id="1353009"/>
    <lineage>
        <taxon>Eukaryota</taxon>
        <taxon>Fungi</taxon>
        <taxon>Dikarya</taxon>
        <taxon>Basidiomycota</taxon>
        <taxon>Agaricomycotina</taxon>
        <taxon>Agaricomycetes</taxon>
        <taxon>Polyporales</taxon>
        <taxon>Polyporaceae</taxon>
        <taxon>Trametes</taxon>
    </lineage>
</organism>
<gene>
    <name evidence="2" type="ORF">PYCCODRAFT_389909</name>
</gene>
<dbReference type="EMBL" id="KZ084087">
    <property type="protein sequence ID" value="OSD08158.1"/>
    <property type="molecule type" value="Genomic_DNA"/>
</dbReference>
<dbReference type="OrthoDB" id="10615643at2759"/>
<dbReference type="AlphaFoldDB" id="A0A1Y2J419"/>
<feature type="region of interest" description="Disordered" evidence="1">
    <location>
        <begin position="28"/>
        <end position="51"/>
    </location>
</feature>
<name>A0A1Y2J419_TRAC3</name>
<keyword evidence="3" id="KW-1185">Reference proteome</keyword>